<organism evidence="1 2">
    <name type="scientific">Flavobacterium soyangense</name>
    <dbReference type="NCBI Taxonomy" id="2023265"/>
    <lineage>
        <taxon>Bacteria</taxon>
        <taxon>Pseudomonadati</taxon>
        <taxon>Bacteroidota</taxon>
        <taxon>Flavobacteriia</taxon>
        <taxon>Flavobacteriales</taxon>
        <taxon>Flavobacteriaceae</taxon>
        <taxon>Flavobacterium</taxon>
    </lineage>
</organism>
<evidence type="ECO:0000313" key="2">
    <source>
        <dbReference type="Proteomes" id="UP000646211"/>
    </source>
</evidence>
<dbReference type="RefSeq" id="WP_194311033.1">
    <property type="nucleotide sequence ID" value="NZ_JADHEC010000006.1"/>
</dbReference>
<protein>
    <submittedName>
        <fullName evidence="1">Uncharacterized protein</fullName>
    </submittedName>
</protein>
<gene>
    <name evidence="1" type="ORF">IR213_04060</name>
</gene>
<dbReference type="EMBL" id="JADHEC010000006">
    <property type="protein sequence ID" value="MBF2707767.1"/>
    <property type="molecule type" value="Genomic_DNA"/>
</dbReference>
<keyword evidence="2" id="KW-1185">Reference proteome</keyword>
<name>A0A930U948_9FLAO</name>
<reference evidence="1" key="1">
    <citation type="submission" date="2020-11" db="EMBL/GenBank/DDBJ databases">
        <title>Genome of Flavobacterium soyangense.</title>
        <authorList>
            <person name="Liu Q."/>
            <person name="Xin Y.-H."/>
        </authorList>
    </citation>
    <scope>NUCLEOTIDE SEQUENCE</scope>
    <source>
        <strain evidence="1">CGMCC 1.13493</strain>
    </source>
</reference>
<sequence length="73" mass="8131">MSDSDLIIETSTNQFKCLSSDDQTIHLHFRGLVGDNPTQTFSMSKAMLHTILNRVTNDPLTVNAYGSFNPNND</sequence>
<proteinExistence type="predicted"/>
<dbReference type="Proteomes" id="UP000646211">
    <property type="component" value="Unassembled WGS sequence"/>
</dbReference>
<evidence type="ECO:0000313" key="1">
    <source>
        <dbReference type="EMBL" id="MBF2707767.1"/>
    </source>
</evidence>
<dbReference type="AlphaFoldDB" id="A0A930U948"/>
<comment type="caution">
    <text evidence="1">The sequence shown here is derived from an EMBL/GenBank/DDBJ whole genome shotgun (WGS) entry which is preliminary data.</text>
</comment>
<accession>A0A930U948</accession>